<dbReference type="OrthoDB" id="3335358at2759"/>
<dbReference type="STRING" id="1890683.A0A427YLN9"/>
<keyword evidence="2" id="KW-1185">Reference proteome</keyword>
<accession>A0A427YLN9</accession>
<dbReference type="PANTHER" id="PTHR34129:SF1">
    <property type="entry name" value="DUF952 DOMAIN-CONTAINING PROTEIN"/>
    <property type="match status" value="1"/>
</dbReference>
<organism evidence="1 2">
    <name type="scientific">Saitozyma podzolica</name>
    <dbReference type="NCBI Taxonomy" id="1890683"/>
    <lineage>
        <taxon>Eukaryota</taxon>
        <taxon>Fungi</taxon>
        <taxon>Dikarya</taxon>
        <taxon>Basidiomycota</taxon>
        <taxon>Agaricomycotina</taxon>
        <taxon>Tremellomycetes</taxon>
        <taxon>Tremellales</taxon>
        <taxon>Trimorphomycetaceae</taxon>
        <taxon>Saitozyma</taxon>
    </lineage>
</organism>
<dbReference type="EMBL" id="RSCD01000007">
    <property type="protein sequence ID" value="RSH92022.1"/>
    <property type="molecule type" value="Genomic_DNA"/>
</dbReference>
<name>A0A427YLN9_9TREE</name>
<dbReference type="InterPro" id="IPR009297">
    <property type="entry name" value="DUF952"/>
</dbReference>
<evidence type="ECO:0008006" key="3">
    <source>
        <dbReference type="Google" id="ProtNLM"/>
    </source>
</evidence>
<gene>
    <name evidence="1" type="ORF">EHS25_009393</name>
</gene>
<dbReference type="SUPFAM" id="SSF56399">
    <property type="entry name" value="ADP-ribosylation"/>
    <property type="match status" value="1"/>
</dbReference>
<evidence type="ECO:0000313" key="2">
    <source>
        <dbReference type="Proteomes" id="UP000279259"/>
    </source>
</evidence>
<comment type="caution">
    <text evidence="1">The sequence shown here is derived from an EMBL/GenBank/DDBJ whole genome shotgun (WGS) entry which is preliminary data.</text>
</comment>
<dbReference type="Proteomes" id="UP000279259">
    <property type="component" value="Unassembled WGS sequence"/>
</dbReference>
<protein>
    <recommendedName>
        <fullName evidence="3">DUF952 domain-containing protein</fullName>
    </recommendedName>
</protein>
<dbReference type="Pfam" id="PF06108">
    <property type="entry name" value="DUF952"/>
    <property type="match status" value="1"/>
</dbReference>
<dbReference type="AlphaFoldDB" id="A0A427YLN9"/>
<proteinExistence type="predicted"/>
<sequence>MSTQSKWIYKIQPHSSVDTRFTFPIPIPASHTFFLSELDYRDGFVHLSTGGQVPKTLERFFADVPAVTLLRLETERVGAFKRIRWEGDGDESGSARIAPFTLLCELLQARGRSREA</sequence>
<dbReference type="PANTHER" id="PTHR34129">
    <property type="entry name" value="BLR1139 PROTEIN"/>
    <property type="match status" value="1"/>
</dbReference>
<evidence type="ECO:0000313" key="1">
    <source>
        <dbReference type="EMBL" id="RSH92022.1"/>
    </source>
</evidence>
<reference evidence="1 2" key="1">
    <citation type="submission" date="2018-11" db="EMBL/GenBank/DDBJ databases">
        <title>Genome sequence of Saitozyma podzolica DSM 27192.</title>
        <authorList>
            <person name="Aliyu H."/>
            <person name="Gorte O."/>
            <person name="Ochsenreither K."/>
        </authorList>
    </citation>
    <scope>NUCLEOTIDE SEQUENCE [LARGE SCALE GENOMIC DNA]</scope>
    <source>
        <strain evidence="1 2">DSM 27192</strain>
    </source>
</reference>
<dbReference type="Gene3D" id="3.20.170.20">
    <property type="entry name" value="Protein of unknown function DUF952"/>
    <property type="match status" value="1"/>
</dbReference>